<dbReference type="AlphaFoldDB" id="A0A1M6SLV6"/>
<protein>
    <submittedName>
        <fullName evidence="1">Uncharacterized protein</fullName>
    </submittedName>
</protein>
<dbReference type="EMBL" id="FRBD01000003">
    <property type="protein sequence ID" value="SHK45693.1"/>
    <property type="molecule type" value="Genomic_DNA"/>
</dbReference>
<evidence type="ECO:0000313" key="1">
    <source>
        <dbReference type="EMBL" id="SHK45693.1"/>
    </source>
</evidence>
<dbReference type="RefSeq" id="WP_073205394.1">
    <property type="nucleotide sequence ID" value="NZ_FRBD01000003.1"/>
</dbReference>
<accession>A0A1M6SLV6</accession>
<name>A0A1M6SLV6_XYLRU</name>
<organism evidence="1 2">
    <name type="scientific">Xylanibacter ruminicola</name>
    <name type="common">Prevotella ruminicola</name>
    <dbReference type="NCBI Taxonomy" id="839"/>
    <lineage>
        <taxon>Bacteria</taxon>
        <taxon>Pseudomonadati</taxon>
        <taxon>Bacteroidota</taxon>
        <taxon>Bacteroidia</taxon>
        <taxon>Bacteroidales</taxon>
        <taxon>Prevotellaceae</taxon>
        <taxon>Xylanibacter</taxon>
    </lineage>
</organism>
<reference evidence="1 2" key="1">
    <citation type="submission" date="2016-11" db="EMBL/GenBank/DDBJ databases">
        <authorList>
            <person name="Jaros S."/>
            <person name="Januszkiewicz K."/>
            <person name="Wedrychowicz H."/>
        </authorList>
    </citation>
    <scope>NUCLEOTIDE SEQUENCE [LARGE SCALE GENOMIC DNA]</scope>
    <source>
        <strain evidence="1 2">KHT3</strain>
    </source>
</reference>
<dbReference type="Proteomes" id="UP000184130">
    <property type="component" value="Unassembled WGS sequence"/>
</dbReference>
<proteinExistence type="predicted"/>
<evidence type="ECO:0000313" key="2">
    <source>
        <dbReference type="Proteomes" id="UP000184130"/>
    </source>
</evidence>
<sequence length="466" mass="53208">MVRSDETDILTGKEAQRVLGEILESERRSRSLTYPAHTGARGFFYEKPKFVAFDNSSNDCWVEEFKTEIGARKWCRGLLSTDEVNELEKGIMRDRQRSREFRKECRDIARQLNGRASGGDSDGVAYFVDKPIIVSFTEDELSDWTNRFSDEEKVLGAYFSDNRIVPADFVILQRDNRIDAEQMPLNCLSFYSQLASVMKTLADDPIRAKSHSVRVMDNDSSTNFTLAEVGSPHFENFLHALEYSRRQLLSKAGVSFSELDCPKGYVSNILLNKGSFPVLSGKGLSEVDSLPPYVKFDENGEFSIEMEFHDGFAYDTNPHGLGFYDRVALYYPTIEECDRYMQKCIRDYTGRDEITPFDVALKYGQASRMRCPDYRYEEAKKALVERTTDPSARAFSPEQIKTLELAANSGGYYDSPNGKDFFYDVLYCNSESELKNIPDAWKADTKAELRELARGEVRDMSVGLHR</sequence>
<gene>
    <name evidence="1" type="ORF">SAMN05216463_103258</name>
</gene>